<evidence type="ECO:0000313" key="2">
    <source>
        <dbReference type="EMBL" id="ORE06054.1"/>
    </source>
</evidence>
<gene>
    <name evidence="2" type="ORF">BCV72DRAFT_129353</name>
</gene>
<reference evidence="2" key="1">
    <citation type="journal article" date="2016" name="Proc. Natl. Acad. Sci. U.S.A.">
        <title>Lipid metabolic changes in an early divergent fungus govern the establishment of a mutualistic symbiosis with endobacteria.</title>
        <authorList>
            <person name="Lastovetsky O.A."/>
            <person name="Gaspar M.L."/>
            <person name="Mondo S.J."/>
            <person name="LaButti K.M."/>
            <person name="Sandor L."/>
            <person name="Grigoriev I.V."/>
            <person name="Henry S.A."/>
            <person name="Pawlowska T.E."/>
        </authorList>
    </citation>
    <scope>NUCLEOTIDE SEQUENCE [LARGE SCALE GENOMIC DNA]</scope>
    <source>
        <strain evidence="2">ATCC 52814</strain>
    </source>
</reference>
<dbReference type="PANTHER" id="PTHR44086:SF10">
    <property type="entry name" value="THIOSULFATE SULFURTRANSFERASE_RHODANESE-LIKE DOMAIN-CONTAINING PROTEIN 3"/>
    <property type="match status" value="1"/>
</dbReference>
<dbReference type="PROSITE" id="PS50206">
    <property type="entry name" value="RHODANESE_3"/>
    <property type="match status" value="1"/>
</dbReference>
<dbReference type="SMART" id="SM00450">
    <property type="entry name" value="RHOD"/>
    <property type="match status" value="1"/>
</dbReference>
<proteinExistence type="predicted"/>
<dbReference type="Pfam" id="PF00581">
    <property type="entry name" value="Rhodanese"/>
    <property type="match status" value="1"/>
</dbReference>
<organism evidence="2">
    <name type="scientific">Rhizopus microsporus var. microsporus</name>
    <dbReference type="NCBI Taxonomy" id="86635"/>
    <lineage>
        <taxon>Eukaryota</taxon>
        <taxon>Fungi</taxon>
        <taxon>Fungi incertae sedis</taxon>
        <taxon>Mucoromycota</taxon>
        <taxon>Mucoromycotina</taxon>
        <taxon>Mucoromycetes</taxon>
        <taxon>Mucorales</taxon>
        <taxon>Mucorineae</taxon>
        <taxon>Rhizopodaceae</taxon>
        <taxon>Rhizopus</taxon>
    </lineage>
</organism>
<dbReference type="InterPro" id="IPR036873">
    <property type="entry name" value="Rhodanese-like_dom_sf"/>
</dbReference>
<name>A0A1X0R231_RHIZD</name>
<dbReference type="AlphaFoldDB" id="A0A1X0R231"/>
<dbReference type="VEuPathDB" id="FungiDB:BCV72DRAFT_129353"/>
<dbReference type="Gene3D" id="3.40.250.10">
    <property type="entry name" value="Rhodanese-like domain"/>
    <property type="match status" value="1"/>
</dbReference>
<protein>
    <submittedName>
        <fullName evidence="2">Rhodanese-like protein</fullName>
    </submittedName>
</protein>
<dbReference type="GO" id="GO:0005739">
    <property type="term" value="C:mitochondrion"/>
    <property type="evidence" value="ECO:0007669"/>
    <property type="project" value="TreeGrafter"/>
</dbReference>
<dbReference type="InterPro" id="IPR001763">
    <property type="entry name" value="Rhodanese-like_dom"/>
</dbReference>
<accession>A0A1X0R231</accession>
<dbReference type="Proteomes" id="UP000242414">
    <property type="component" value="Unassembled WGS sequence"/>
</dbReference>
<feature type="domain" description="Rhodanese" evidence="1">
    <location>
        <begin position="69"/>
        <end position="166"/>
    </location>
</feature>
<dbReference type="OrthoDB" id="566238at2759"/>
<dbReference type="GO" id="GO:0004792">
    <property type="term" value="F:thiosulfate-cyanide sulfurtransferase activity"/>
    <property type="evidence" value="ECO:0007669"/>
    <property type="project" value="TreeGrafter"/>
</dbReference>
<dbReference type="PANTHER" id="PTHR44086">
    <property type="entry name" value="THIOSULFATE SULFURTRANSFERASE RDL2, MITOCHONDRIAL-RELATED"/>
    <property type="match status" value="1"/>
</dbReference>
<dbReference type="EMBL" id="KV921931">
    <property type="protein sequence ID" value="ORE06054.1"/>
    <property type="molecule type" value="Genomic_DNA"/>
</dbReference>
<sequence length="168" mass="19433">MSSRRILTQTFLRHHRILLQRPVARPAVVINKPCLIPATGLFKAQCYSTDRVYNVLDFNDIQKLIKEGHQQDYILLDVREPKEVEAGYIPTAKNVPLTQFTYAWSLSDKDFEDQYGFKKPNKDKRLITYCLKGIRSTSAVEYLSKLGYTNLDNYIGSYADYVEKTKGE</sequence>
<dbReference type="SUPFAM" id="SSF52821">
    <property type="entry name" value="Rhodanese/Cell cycle control phosphatase"/>
    <property type="match status" value="1"/>
</dbReference>
<evidence type="ECO:0000259" key="1">
    <source>
        <dbReference type="PROSITE" id="PS50206"/>
    </source>
</evidence>